<reference evidence="2 3" key="1">
    <citation type="journal article" date="2015" name="Nature">
        <title>rRNA introns, odd ribosomes, and small enigmatic genomes across a large radiation of phyla.</title>
        <authorList>
            <person name="Brown C.T."/>
            <person name="Hug L.A."/>
            <person name="Thomas B.C."/>
            <person name="Sharon I."/>
            <person name="Castelle C.J."/>
            <person name="Singh A."/>
            <person name="Wilkins M.J."/>
            <person name="Williams K.H."/>
            <person name="Banfield J.F."/>
        </authorList>
    </citation>
    <scope>NUCLEOTIDE SEQUENCE [LARGE SCALE GENOMIC DNA]</scope>
</reference>
<dbReference type="Proteomes" id="UP000034069">
    <property type="component" value="Unassembled WGS sequence"/>
</dbReference>
<evidence type="ECO:0000313" key="2">
    <source>
        <dbReference type="EMBL" id="KKT36421.1"/>
    </source>
</evidence>
<evidence type="ECO:0000313" key="3">
    <source>
        <dbReference type="Proteomes" id="UP000034069"/>
    </source>
</evidence>
<comment type="caution">
    <text evidence="2">The sequence shown here is derived from an EMBL/GenBank/DDBJ whole genome shotgun (WGS) entry which is preliminary data.</text>
</comment>
<name>A0A0G1GN47_9BACT</name>
<feature type="transmembrane region" description="Helical" evidence="1">
    <location>
        <begin position="61"/>
        <end position="82"/>
    </location>
</feature>
<evidence type="ECO:0000256" key="1">
    <source>
        <dbReference type="SAM" id="Phobius"/>
    </source>
</evidence>
<dbReference type="EMBL" id="LCHN01000001">
    <property type="protein sequence ID" value="KKT36421.1"/>
    <property type="molecule type" value="Genomic_DNA"/>
</dbReference>
<protein>
    <submittedName>
        <fullName evidence="2">Uncharacterized protein</fullName>
    </submittedName>
</protein>
<dbReference type="AlphaFoldDB" id="A0A0G1GN47"/>
<sequence length="117" mass="12033">MKHITLLVSALVGALIGVGGMALLSSFLEPIGVLLVAGLVGVVLGVILITSMRLAGFSWGLIVLGFVTMLIVAILAVLAGSLPGVLGVSMPFVINVIGNTLNVINLVFLRDVEARKN</sequence>
<keyword evidence="1" id="KW-0472">Membrane</keyword>
<accession>A0A0G1GN47</accession>
<organism evidence="2 3">
    <name type="scientific">Candidatus Collierbacteria bacterium GW2011_GWA1_44_12</name>
    <dbReference type="NCBI Taxonomy" id="1618376"/>
    <lineage>
        <taxon>Bacteria</taxon>
        <taxon>Candidatus Collieribacteriota</taxon>
    </lineage>
</organism>
<feature type="transmembrane region" description="Helical" evidence="1">
    <location>
        <begin position="88"/>
        <end position="109"/>
    </location>
</feature>
<keyword evidence="1" id="KW-0812">Transmembrane</keyword>
<keyword evidence="1" id="KW-1133">Transmembrane helix</keyword>
<proteinExistence type="predicted"/>
<gene>
    <name evidence="2" type="ORF">UW23_C0001G0031</name>
</gene>
<feature type="transmembrane region" description="Helical" evidence="1">
    <location>
        <begin position="30"/>
        <end position="49"/>
    </location>
</feature>